<dbReference type="EMBL" id="LT598468">
    <property type="protein sequence ID" value="SCV02919.1"/>
    <property type="molecule type" value="Genomic_DNA"/>
</dbReference>
<comment type="similarity">
    <text evidence="7">Belongs to the ubiquitin-conjugating enzyme family.</text>
</comment>
<dbReference type="InterPro" id="IPR023313">
    <property type="entry name" value="UBQ-conjugating_AS"/>
</dbReference>
<sequence length="158" mass="18099">MSQRLAKEYRSHEKTLASDKSFSHVVDLSPVSDEDLRSWKATIEGPPKTPYEGFEFQLELKIPQRYPLDPPQVSFLPRSTPHCNVDYDTGRICLDILEKDSWSPAWDLLHVTHAIWLLLANPVPDSPLDVDLACILRANDTSAYNGLVRYYLKDESRD</sequence>
<evidence type="ECO:0000256" key="7">
    <source>
        <dbReference type="RuleBase" id="RU362109"/>
    </source>
</evidence>
<dbReference type="InterPro" id="IPR016135">
    <property type="entry name" value="UBQ-conjugating_enzyme/RWD"/>
</dbReference>
<evidence type="ECO:0000256" key="1">
    <source>
        <dbReference type="ARBA" id="ARBA00022679"/>
    </source>
</evidence>
<feature type="active site" description="Glycyl thioester intermediate" evidence="6">
    <location>
        <position position="93"/>
    </location>
</feature>
<dbReference type="CDD" id="cd23812">
    <property type="entry name" value="UBCc_ScPEX4-like"/>
    <property type="match status" value="1"/>
</dbReference>
<dbReference type="Proteomes" id="UP000191024">
    <property type="component" value="Chromosome H"/>
</dbReference>
<evidence type="ECO:0000256" key="3">
    <source>
        <dbReference type="ARBA" id="ARBA00022786"/>
    </source>
</evidence>
<keyword evidence="4 7" id="KW-0067">ATP-binding</keyword>
<dbReference type="PANTHER" id="PTHR24067">
    <property type="entry name" value="UBIQUITIN-CONJUGATING ENZYME E2"/>
    <property type="match status" value="1"/>
</dbReference>
<comment type="pathway">
    <text evidence="5">Protein modification.</text>
</comment>
<dbReference type="PROSITE" id="PS50127">
    <property type="entry name" value="UBC_2"/>
    <property type="match status" value="1"/>
</dbReference>
<gene>
    <name evidence="10" type="ORF">LAMI_0H04038G</name>
</gene>
<feature type="region of interest" description="Disordered" evidence="8">
    <location>
        <begin position="1"/>
        <end position="20"/>
    </location>
</feature>
<dbReference type="InterPro" id="IPR050113">
    <property type="entry name" value="Ub_conjugating_enzyme"/>
</dbReference>
<feature type="compositionally biased region" description="Basic and acidic residues" evidence="8">
    <location>
        <begin position="1"/>
        <end position="17"/>
    </location>
</feature>
<dbReference type="Gene3D" id="3.10.110.10">
    <property type="entry name" value="Ubiquitin Conjugating Enzyme"/>
    <property type="match status" value="1"/>
</dbReference>
<accession>A0A1G4KEQ8</accession>
<dbReference type="Pfam" id="PF00179">
    <property type="entry name" value="UQ_con"/>
    <property type="match status" value="1"/>
</dbReference>
<evidence type="ECO:0000256" key="8">
    <source>
        <dbReference type="SAM" id="MobiDB-lite"/>
    </source>
</evidence>
<evidence type="ECO:0000256" key="2">
    <source>
        <dbReference type="ARBA" id="ARBA00022741"/>
    </source>
</evidence>
<keyword evidence="1" id="KW-0808">Transferase</keyword>
<keyword evidence="11" id="KW-1185">Reference proteome</keyword>
<dbReference type="PROSITE" id="PS00183">
    <property type="entry name" value="UBC_1"/>
    <property type="match status" value="1"/>
</dbReference>
<dbReference type="AlphaFoldDB" id="A0A1G4KEQ8"/>
<evidence type="ECO:0000313" key="11">
    <source>
        <dbReference type="Proteomes" id="UP000191024"/>
    </source>
</evidence>
<name>A0A1G4KEQ8_9SACH</name>
<proteinExistence type="inferred from homology"/>
<dbReference type="InterPro" id="IPR000608">
    <property type="entry name" value="UBC"/>
</dbReference>
<evidence type="ECO:0000313" key="10">
    <source>
        <dbReference type="EMBL" id="SCV02919.1"/>
    </source>
</evidence>
<protein>
    <submittedName>
        <fullName evidence="10">LAMI_0H04038g1_1</fullName>
    </submittedName>
</protein>
<evidence type="ECO:0000256" key="6">
    <source>
        <dbReference type="PROSITE-ProRule" id="PRU10133"/>
    </source>
</evidence>
<evidence type="ECO:0000256" key="5">
    <source>
        <dbReference type="ARBA" id="ARBA00043952"/>
    </source>
</evidence>
<feature type="domain" description="UBC core" evidence="9">
    <location>
        <begin position="1"/>
        <end position="157"/>
    </location>
</feature>
<reference evidence="11" key="1">
    <citation type="submission" date="2016-03" db="EMBL/GenBank/DDBJ databases">
        <authorList>
            <person name="Devillers H."/>
        </authorList>
    </citation>
    <scope>NUCLEOTIDE SEQUENCE [LARGE SCALE GENOMIC DNA]</scope>
</reference>
<dbReference type="SUPFAM" id="SSF54495">
    <property type="entry name" value="UBC-like"/>
    <property type="match status" value="1"/>
</dbReference>
<dbReference type="GO" id="GO:0005524">
    <property type="term" value="F:ATP binding"/>
    <property type="evidence" value="ECO:0007669"/>
    <property type="project" value="UniProtKB-UniRule"/>
</dbReference>
<dbReference type="OrthoDB" id="9973183at2759"/>
<dbReference type="STRING" id="1230905.A0A1G4KEQ8"/>
<dbReference type="SMART" id="SM00212">
    <property type="entry name" value="UBCc"/>
    <property type="match status" value="1"/>
</dbReference>
<organism evidence="10 11">
    <name type="scientific">Lachancea mirantina</name>
    <dbReference type="NCBI Taxonomy" id="1230905"/>
    <lineage>
        <taxon>Eukaryota</taxon>
        <taxon>Fungi</taxon>
        <taxon>Dikarya</taxon>
        <taxon>Ascomycota</taxon>
        <taxon>Saccharomycotina</taxon>
        <taxon>Saccharomycetes</taxon>
        <taxon>Saccharomycetales</taxon>
        <taxon>Saccharomycetaceae</taxon>
        <taxon>Lachancea</taxon>
    </lineage>
</organism>
<dbReference type="GO" id="GO:0016740">
    <property type="term" value="F:transferase activity"/>
    <property type="evidence" value="ECO:0007669"/>
    <property type="project" value="UniProtKB-KW"/>
</dbReference>
<evidence type="ECO:0000256" key="4">
    <source>
        <dbReference type="ARBA" id="ARBA00022840"/>
    </source>
</evidence>
<keyword evidence="3 7" id="KW-0833">Ubl conjugation pathway</keyword>
<keyword evidence="2 7" id="KW-0547">Nucleotide-binding</keyword>
<evidence type="ECO:0000259" key="9">
    <source>
        <dbReference type="PROSITE" id="PS50127"/>
    </source>
</evidence>